<keyword evidence="8" id="KW-1185">Reference proteome</keyword>
<dbReference type="EMBL" id="CAVLEF010000002">
    <property type="protein sequence ID" value="CAK1541408.1"/>
    <property type="molecule type" value="Genomic_DNA"/>
</dbReference>
<proteinExistence type="inferred from homology"/>
<feature type="transmembrane region" description="Helical" evidence="6">
    <location>
        <begin position="84"/>
        <end position="102"/>
    </location>
</feature>
<dbReference type="Pfam" id="PF08395">
    <property type="entry name" value="7tm_7"/>
    <property type="match status" value="1"/>
</dbReference>
<comment type="subcellular location">
    <subcellularLocation>
        <location evidence="1 6">Cell membrane</location>
        <topology evidence="1 6">Multi-pass membrane protein</topology>
    </subcellularLocation>
</comment>
<accession>A0AAV1IW00</accession>
<comment type="function">
    <text evidence="6">Gustatory receptor which mediates acceptance or avoidance behavior, depending on its substrates.</text>
</comment>
<keyword evidence="4 6" id="KW-1133">Transmembrane helix</keyword>
<gene>
    <name evidence="7" type="ORF">LNINA_LOCUS1394</name>
</gene>
<dbReference type="GO" id="GO:0050909">
    <property type="term" value="P:sensory perception of taste"/>
    <property type="evidence" value="ECO:0007669"/>
    <property type="project" value="InterPro"/>
</dbReference>
<organism evidence="7 8">
    <name type="scientific">Leptosia nina</name>
    <dbReference type="NCBI Taxonomy" id="320188"/>
    <lineage>
        <taxon>Eukaryota</taxon>
        <taxon>Metazoa</taxon>
        <taxon>Ecdysozoa</taxon>
        <taxon>Arthropoda</taxon>
        <taxon>Hexapoda</taxon>
        <taxon>Insecta</taxon>
        <taxon>Pterygota</taxon>
        <taxon>Neoptera</taxon>
        <taxon>Endopterygota</taxon>
        <taxon>Lepidoptera</taxon>
        <taxon>Glossata</taxon>
        <taxon>Ditrysia</taxon>
        <taxon>Papilionoidea</taxon>
        <taxon>Pieridae</taxon>
        <taxon>Pierinae</taxon>
        <taxon>Leptosia</taxon>
    </lineage>
</organism>
<evidence type="ECO:0000256" key="4">
    <source>
        <dbReference type="ARBA" id="ARBA00022989"/>
    </source>
</evidence>
<evidence type="ECO:0000256" key="6">
    <source>
        <dbReference type="RuleBase" id="RU363108"/>
    </source>
</evidence>
<evidence type="ECO:0000313" key="8">
    <source>
        <dbReference type="Proteomes" id="UP001497472"/>
    </source>
</evidence>
<evidence type="ECO:0000256" key="5">
    <source>
        <dbReference type="ARBA" id="ARBA00023136"/>
    </source>
</evidence>
<dbReference type="AlphaFoldDB" id="A0AAV1IW00"/>
<dbReference type="GO" id="GO:0007165">
    <property type="term" value="P:signal transduction"/>
    <property type="evidence" value="ECO:0007669"/>
    <property type="project" value="UniProtKB-KW"/>
</dbReference>
<feature type="transmembrane region" description="Helical" evidence="6">
    <location>
        <begin position="45"/>
        <end position="64"/>
    </location>
</feature>
<comment type="similarity">
    <text evidence="6">Belongs to the insect chemoreceptor superfamily. Gustatory receptor (GR) family.</text>
</comment>
<feature type="transmembrane region" description="Helical" evidence="6">
    <location>
        <begin position="135"/>
        <end position="155"/>
    </location>
</feature>
<name>A0AAV1IW00_9NEOP</name>
<keyword evidence="5 6" id="KW-0472">Membrane</keyword>
<feature type="transmembrane region" description="Helical" evidence="6">
    <location>
        <begin position="235"/>
        <end position="256"/>
    </location>
</feature>
<keyword evidence="3 6" id="KW-0812">Transmembrane</keyword>
<protein>
    <recommendedName>
        <fullName evidence="6">Gustatory receptor</fullName>
    </recommendedName>
</protein>
<evidence type="ECO:0000256" key="2">
    <source>
        <dbReference type="ARBA" id="ARBA00022475"/>
    </source>
</evidence>
<keyword evidence="2 6" id="KW-1003">Cell membrane</keyword>
<keyword evidence="6" id="KW-0675">Receptor</keyword>
<keyword evidence="6" id="KW-0807">Transducer</keyword>
<evidence type="ECO:0000256" key="3">
    <source>
        <dbReference type="ARBA" id="ARBA00022692"/>
    </source>
</evidence>
<dbReference type="InterPro" id="IPR013604">
    <property type="entry name" value="7TM_chemorcpt"/>
</dbReference>
<comment type="caution">
    <text evidence="6">Lacks conserved residue(s) required for the propagation of feature annotation.</text>
</comment>
<evidence type="ECO:0000256" key="1">
    <source>
        <dbReference type="ARBA" id="ARBA00004651"/>
    </source>
</evidence>
<evidence type="ECO:0000313" key="7">
    <source>
        <dbReference type="EMBL" id="CAK1541408.1"/>
    </source>
</evidence>
<dbReference type="GO" id="GO:0005886">
    <property type="term" value="C:plasma membrane"/>
    <property type="evidence" value="ECO:0007669"/>
    <property type="project" value="UniProtKB-SubCell"/>
</dbReference>
<comment type="caution">
    <text evidence="7">The sequence shown here is derived from an EMBL/GenBank/DDBJ whole genome shotgun (WGS) entry which is preliminary data.</text>
</comment>
<sequence>MAEDSTASRKYICYQPLLLILKMSRMFGIAPLTFGSDSIKFSRAYYIYSLIFIAALKATIFVGFVLDVTNPDQSLRARTSTSRIIWLAYLIVLTAVTVVGCCESPTRCKCMLNALHRIEEIKDLMGGVKSTPSDLMCIYATIFMFLSVVIVLSLIDLQQNLQAAYMLNKEEKGNKRVHTINNYMIQTKVTKPHSGYTVKKDFVSEEECRNEIRRLALVYELVCEVVRNVDRGHGLILLLLLQSFFLHFIMTPYYMINLYRVPDFFASIGQQIAWFHFHASNVILIVEPCHRVQQEVLRFILPS</sequence>
<reference evidence="7 8" key="1">
    <citation type="submission" date="2023-11" db="EMBL/GenBank/DDBJ databases">
        <authorList>
            <person name="Okamura Y."/>
        </authorList>
    </citation>
    <scope>NUCLEOTIDE SEQUENCE [LARGE SCALE GENOMIC DNA]</scope>
</reference>
<dbReference type="Proteomes" id="UP001497472">
    <property type="component" value="Unassembled WGS sequence"/>
</dbReference>